<evidence type="ECO:0000256" key="3">
    <source>
        <dbReference type="ARBA" id="ARBA00022737"/>
    </source>
</evidence>
<evidence type="ECO:0000256" key="4">
    <source>
        <dbReference type="ARBA" id="ARBA00023136"/>
    </source>
</evidence>
<dbReference type="Ensembl" id="ENSCSET00000005454.1">
    <property type="protein sequence ID" value="ENSCSEP00000005395.1"/>
    <property type="gene ID" value="ENSCSEG00000003491.1"/>
</dbReference>
<keyword evidence="4" id="KW-0472">Membrane</keyword>
<keyword evidence="3" id="KW-0677">Repeat</keyword>
<dbReference type="Proteomes" id="UP000265120">
    <property type="component" value="Chromosome 7"/>
</dbReference>
<dbReference type="STRING" id="244447.ENSCSEP00000005395"/>
<dbReference type="PANTHER" id="PTHR14514:SF7">
    <property type="entry name" value="KASH DOMAIN-CONTAINING PROTEIN"/>
    <property type="match status" value="1"/>
</dbReference>
<proteinExistence type="predicted"/>
<evidence type="ECO:0000313" key="6">
    <source>
        <dbReference type="Proteomes" id="UP000265120"/>
    </source>
</evidence>
<reference evidence="5 6" key="1">
    <citation type="journal article" date="2014" name="Nat. Genet.">
        <title>Whole-genome sequence of a flatfish provides insights into ZW sex chromosome evolution and adaptation to a benthic lifestyle.</title>
        <authorList>
            <person name="Chen S."/>
            <person name="Zhang G."/>
            <person name="Shao C."/>
            <person name="Huang Q."/>
            <person name="Liu G."/>
            <person name="Zhang P."/>
            <person name="Song W."/>
            <person name="An N."/>
            <person name="Chalopin D."/>
            <person name="Volff J.N."/>
            <person name="Hong Y."/>
            <person name="Li Q."/>
            <person name="Sha Z."/>
            <person name="Zhou H."/>
            <person name="Xie M."/>
            <person name="Yu Q."/>
            <person name="Liu Y."/>
            <person name="Xiang H."/>
            <person name="Wang N."/>
            <person name="Wu K."/>
            <person name="Yang C."/>
            <person name="Zhou Q."/>
            <person name="Liao X."/>
            <person name="Yang L."/>
            <person name="Hu Q."/>
            <person name="Zhang J."/>
            <person name="Meng L."/>
            <person name="Jin L."/>
            <person name="Tian Y."/>
            <person name="Lian J."/>
            <person name="Yang J."/>
            <person name="Miao G."/>
            <person name="Liu S."/>
            <person name="Liang Z."/>
            <person name="Yan F."/>
            <person name="Li Y."/>
            <person name="Sun B."/>
            <person name="Zhang H."/>
            <person name="Zhang J."/>
            <person name="Zhu Y."/>
            <person name="Du M."/>
            <person name="Zhao Y."/>
            <person name="Schartl M."/>
            <person name="Tang Q."/>
            <person name="Wang J."/>
        </authorList>
    </citation>
    <scope>NUCLEOTIDE SEQUENCE</scope>
</reference>
<dbReference type="PANTHER" id="PTHR14514">
    <property type="entry name" value="PKA ANCHORING PROTEIN"/>
    <property type="match status" value="1"/>
</dbReference>
<dbReference type="SUPFAM" id="SSF46966">
    <property type="entry name" value="Spectrin repeat"/>
    <property type="match status" value="1"/>
</dbReference>
<reference evidence="5" key="3">
    <citation type="submission" date="2025-09" db="UniProtKB">
        <authorList>
            <consortium name="Ensembl"/>
        </authorList>
    </citation>
    <scope>IDENTIFICATION</scope>
</reference>
<sequence>WVKKLKETLVAVQQLDKNMSNLRSWLSRIEAELSRPITYSVCHHQEIQRRLAEQQVDTQRHTEGGH</sequence>
<accession>A0A3P8UYT5</accession>
<keyword evidence="2" id="KW-0597">Phosphoprotein</keyword>
<evidence type="ECO:0000256" key="2">
    <source>
        <dbReference type="ARBA" id="ARBA00022553"/>
    </source>
</evidence>
<reference evidence="5" key="2">
    <citation type="submission" date="2025-08" db="UniProtKB">
        <authorList>
            <consortium name="Ensembl"/>
        </authorList>
    </citation>
    <scope>IDENTIFICATION</scope>
</reference>
<organism evidence="5 6">
    <name type="scientific">Cynoglossus semilaevis</name>
    <name type="common">Tongue sole</name>
    <dbReference type="NCBI Taxonomy" id="244447"/>
    <lineage>
        <taxon>Eukaryota</taxon>
        <taxon>Metazoa</taxon>
        <taxon>Chordata</taxon>
        <taxon>Craniata</taxon>
        <taxon>Vertebrata</taxon>
        <taxon>Euteleostomi</taxon>
        <taxon>Actinopterygii</taxon>
        <taxon>Neopterygii</taxon>
        <taxon>Teleostei</taxon>
        <taxon>Neoteleostei</taxon>
        <taxon>Acanthomorphata</taxon>
        <taxon>Carangaria</taxon>
        <taxon>Pleuronectiformes</taxon>
        <taxon>Pleuronectoidei</taxon>
        <taxon>Cynoglossidae</taxon>
        <taxon>Cynoglossinae</taxon>
        <taxon>Cynoglossus</taxon>
    </lineage>
</organism>
<keyword evidence="6" id="KW-1185">Reference proteome</keyword>
<dbReference type="InParanoid" id="A0A3P8UYT5"/>
<comment type="subcellular location">
    <subcellularLocation>
        <location evidence="1">Endomembrane system</location>
    </subcellularLocation>
</comment>
<name>A0A3P8UYT5_CYNSE</name>
<evidence type="ECO:0000256" key="1">
    <source>
        <dbReference type="ARBA" id="ARBA00004308"/>
    </source>
</evidence>
<dbReference type="GeneTree" id="ENSGT00940000154656"/>
<evidence type="ECO:0000313" key="5">
    <source>
        <dbReference type="Ensembl" id="ENSCSEP00000005395.1"/>
    </source>
</evidence>
<dbReference type="OMA" id="LWIQNEY"/>
<protein>
    <submittedName>
        <fullName evidence="5">Uncharacterized protein</fullName>
    </submittedName>
</protein>
<dbReference type="AlphaFoldDB" id="A0A3P8UYT5"/>